<dbReference type="Proteomes" id="UP000682733">
    <property type="component" value="Unassembled WGS sequence"/>
</dbReference>
<name>A0A8S2FUX6_9BILA</name>
<protein>
    <submittedName>
        <fullName evidence="1">Uncharacterized protein</fullName>
    </submittedName>
</protein>
<gene>
    <name evidence="1" type="ORF">OVA965_LOCUS40181</name>
    <name evidence="2" type="ORF">TMI583_LOCUS41582</name>
</gene>
<sequence>MYGGGVAQFNRYPVGPGYAPGYGGGGLLGGVERGLGVGRYGHLGGLPYPGSAVSGVDQAFGLGPYRGY</sequence>
<dbReference type="EMBL" id="CAJNOK010043134">
    <property type="protein sequence ID" value="CAF1567793.1"/>
    <property type="molecule type" value="Genomic_DNA"/>
</dbReference>
<proteinExistence type="predicted"/>
<comment type="caution">
    <text evidence="1">The sequence shown here is derived from an EMBL/GenBank/DDBJ whole genome shotgun (WGS) entry which is preliminary data.</text>
</comment>
<evidence type="ECO:0000313" key="2">
    <source>
        <dbReference type="EMBL" id="CAF4361350.1"/>
    </source>
</evidence>
<dbReference type="Proteomes" id="UP000677228">
    <property type="component" value="Unassembled WGS sequence"/>
</dbReference>
<dbReference type="AlphaFoldDB" id="A0A8S2FUX6"/>
<reference evidence="1" key="1">
    <citation type="submission" date="2021-02" db="EMBL/GenBank/DDBJ databases">
        <authorList>
            <person name="Nowell W R."/>
        </authorList>
    </citation>
    <scope>NUCLEOTIDE SEQUENCE</scope>
</reference>
<evidence type="ECO:0000313" key="1">
    <source>
        <dbReference type="EMBL" id="CAF1567793.1"/>
    </source>
</evidence>
<evidence type="ECO:0000313" key="3">
    <source>
        <dbReference type="Proteomes" id="UP000677228"/>
    </source>
</evidence>
<organism evidence="1 3">
    <name type="scientific">Didymodactylos carnosus</name>
    <dbReference type="NCBI Taxonomy" id="1234261"/>
    <lineage>
        <taxon>Eukaryota</taxon>
        <taxon>Metazoa</taxon>
        <taxon>Spiralia</taxon>
        <taxon>Gnathifera</taxon>
        <taxon>Rotifera</taxon>
        <taxon>Eurotatoria</taxon>
        <taxon>Bdelloidea</taxon>
        <taxon>Philodinida</taxon>
        <taxon>Philodinidae</taxon>
        <taxon>Didymodactylos</taxon>
    </lineage>
</organism>
<accession>A0A8S2FUX6</accession>
<dbReference type="EMBL" id="CAJOBA010065874">
    <property type="protein sequence ID" value="CAF4361350.1"/>
    <property type="molecule type" value="Genomic_DNA"/>
</dbReference>